<dbReference type="InterPro" id="IPR032812">
    <property type="entry name" value="SbsA_Ig"/>
</dbReference>
<name>A0A4R9LX37_9LEPT</name>
<evidence type="ECO:0000256" key="2">
    <source>
        <dbReference type="SAM" id="MobiDB-lite"/>
    </source>
</evidence>
<proteinExistence type="predicted"/>
<dbReference type="Gene3D" id="2.60.40.1220">
    <property type="match status" value="1"/>
</dbReference>
<protein>
    <recommendedName>
        <fullName evidence="3">SbsA Ig-like domain-containing protein</fullName>
    </recommendedName>
</protein>
<dbReference type="OrthoDB" id="330286at2"/>
<dbReference type="Proteomes" id="UP000298058">
    <property type="component" value="Unassembled WGS sequence"/>
</dbReference>
<comment type="caution">
    <text evidence="4">The sequence shown here is derived from an EMBL/GenBank/DDBJ whole genome shotgun (WGS) entry which is preliminary data.</text>
</comment>
<accession>A0A4R9LX37</accession>
<dbReference type="EMBL" id="RQHW01000042">
    <property type="protein sequence ID" value="TGN18863.1"/>
    <property type="molecule type" value="Genomic_DNA"/>
</dbReference>
<evidence type="ECO:0000313" key="4">
    <source>
        <dbReference type="EMBL" id="TGN18863.1"/>
    </source>
</evidence>
<feature type="domain" description="SbsA Ig-like" evidence="3">
    <location>
        <begin position="184"/>
        <end position="279"/>
    </location>
</feature>
<evidence type="ECO:0000259" key="3">
    <source>
        <dbReference type="Pfam" id="PF13205"/>
    </source>
</evidence>
<evidence type="ECO:0000313" key="5">
    <source>
        <dbReference type="Proteomes" id="UP000298058"/>
    </source>
</evidence>
<feature type="region of interest" description="Disordered" evidence="2">
    <location>
        <begin position="175"/>
        <end position="198"/>
    </location>
</feature>
<keyword evidence="5" id="KW-1185">Reference proteome</keyword>
<dbReference type="RefSeq" id="WP_135760547.1">
    <property type="nucleotide sequence ID" value="NZ_RQHW01000042.1"/>
</dbReference>
<sequence length="283" mass="28904">MKTNVTSTSFSVSKRIKVATVWCALSFLLGNCYFNPAVNSLLDPKEAEKNSPASFLALAAGGGSGPSLATALIAGQLKDASDNGIAGASLDVSGTNSSTREMFIVSTSVKTDSLGKFVLFLRSGNTSFQVTDSNGNPLGGFTLSVADNNQSATFQSDASATFTVTLISVIPSEGITTTGGGGGDTTPPTLVSSNPANGSNTHLHYDPITLTFSEDITSANINSAISFTPVISFSASISGSVVTINATMSSKQAYTIDINSGITDLAGNPLSPTTVNFITTMPP</sequence>
<keyword evidence="1" id="KW-0732">Signal</keyword>
<dbReference type="AlphaFoldDB" id="A0A4R9LX37"/>
<dbReference type="InterPro" id="IPR014755">
    <property type="entry name" value="Cu-Rt/internalin_Ig-like"/>
</dbReference>
<gene>
    <name evidence="4" type="ORF">EHS15_10595</name>
</gene>
<organism evidence="4 5">
    <name type="scientific">Leptospira idonii</name>
    <dbReference type="NCBI Taxonomy" id="1193500"/>
    <lineage>
        <taxon>Bacteria</taxon>
        <taxon>Pseudomonadati</taxon>
        <taxon>Spirochaetota</taxon>
        <taxon>Spirochaetia</taxon>
        <taxon>Leptospirales</taxon>
        <taxon>Leptospiraceae</taxon>
        <taxon>Leptospira</taxon>
    </lineage>
</organism>
<dbReference type="Pfam" id="PF13205">
    <property type="entry name" value="Big_5"/>
    <property type="match status" value="1"/>
</dbReference>
<reference evidence="4" key="1">
    <citation type="journal article" date="2019" name="PLoS Negl. Trop. Dis.">
        <title>Revisiting the worldwide diversity of Leptospira species in the environment.</title>
        <authorList>
            <person name="Vincent A.T."/>
            <person name="Schiettekatte O."/>
            <person name="Bourhy P."/>
            <person name="Veyrier F.J."/>
            <person name="Picardeau M."/>
        </authorList>
    </citation>
    <scope>NUCLEOTIDE SEQUENCE [LARGE SCALE GENOMIC DNA]</scope>
    <source>
        <strain evidence="4">201300427</strain>
    </source>
</reference>
<evidence type="ECO:0000256" key="1">
    <source>
        <dbReference type="ARBA" id="ARBA00022729"/>
    </source>
</evidence>